<dbReference type="InterPro" id="IPR000866">
    <property type="entry name" value="AhpC/TSA"/>
</dbReference>
<organism evidence="3 4">
    <name type="scientific">Pedobacter steynii</name>
    <dbReference type="NCBI Taxonomy" id="430522"/>
    <lineage>
        <taxon>Bacteria</taxon>
        <taxon>Pseudomonadati</taxon>
        <taxon>Bacteroidota</taxon>
        <taxon>Sphingobacteriia</taxon>
        <taxon>Sphingobacteriales</taxon>
        <taxon>Sphingobacteriaceae</taxon>
        <taxon>Pedobacter</taxon>
    </lineage>
</organism>
<dbReference type="RefSeq" id="WP_074604494.1">
    <property type="nucleotide sequence ID" value="NZ_FNGY01000001.1"/>
</dbReference>
<dbReference type="InterPro" id="IPR036249">
    <property type="entry name" value="Thioredoxin-like_sf"/>
</dbReference>
<feature type="signal peptide" evidence="1">
    <location>
        <begin position="1"/>
        <end position="21"/>
    </location>
</feature>
<gene>
    <name evidence="3" type="ORF">SAMN05421820_101460</name>
</gene>
<dbReference type="Proteomes" id="UP000183200">
    <property type="component" value="Unassembled WGS sequence"/>
</dbReference>
<feature type="domain" description="Thioredoxin" evidence="2">
    <location>
        <begin position="31"/>
        <end position="177"/>
    </location>
</feature>
<dbReference type="GO" id="GO:0016853">
    <property type="term" value="F:isomerase activity"/>
    <property type="evidence" value="ECO:0007669"/>
    <property type="project" value="UniProtKB-KW"/>
</dbReference>
<keyword evidence="4" id="KW-1185">Reference proteome</keyword>
<evidence type="ECO:0000256" key="1">
    <source>
        <dbReference type="SAM" id="SignalP"/>
    </source>
</evidence>
<feature type="chain" id="PRO_5010208910" evidence="1">
    <location>
        <begin position="22"/>
        <end position="441"/>
    </location>
</feature>
<dbReference type="InterPro" id="IPR013766">
    <property type="entry name" value="Thioredoxin_domain"/>
</dbReference>
<dbReference type="AlphaFoldDB" id="A0A1G9K4S6"/>
<dbReference type="Gene3D" id="3.40.30.10">
    <property type="entry name" value="Glutaredoxin"/>
    <property type="match status" value="1"/>
</dbReference>
<dbReference type="OrthoDB" id="793244at2"/>
<protein>
    <submittedName>
        <fullName evidence="3">Thiol-disulfide isomerase or thioredoxin</fullName>
    </submittedName>
</protein>
<dbReference type="Pfam" id="PF00578">
    <property type="entry name" value="AhpC-TSA"/>
    <property type="match status" value="1"/>
</dbReference>
<dbReference type="InterPro" id="IPR050553">
    <property type="entry name" value="Thioredoxin_ResA/DsbE_sf"/>
</dbReference>
<dbReference type="PANTHER" id="PTHR42852">
    <property type="entry name" value="THIOL:DISULFIDE INTERCHANGE PROTEIN DSBE"/>
    <property type="match status" value="1"/>
</dbReference>
<name>A0A1G9K4S6_9SPHI</name>
<dbReference type="SUPFAM" id="SSF52833">
    <property type="entry name" value="Thioredoxin-like"/>
    <property type="match status" value="1"/>
</dbReference>
<dbReference type="PANTHER" id="PTHR42852:SF13">
    <property type="entry name" value="PROTEIN DIPZ"/>
    <property type="match status" value="1"/>
</dbReference>
<proteinExistence type="predicted"/>
<dbReference type="PROSITE" id="PS51352">
    <property type="entry name" value="THIOREDOXIN_2"/>
    <property type="match status" value="1"/>
</dbReference>
<sequence length="441" mass="50650">MKSKIIRTALLLVMLAIQTNAQNNPVSNQRINIGDIVPDYQTANILNYANDKLNLQDFKGKILILDFWTFECTACVSSWPKLLALQQEFKDKIQILLVNERGTTQQVQKFVKRQEKINKYVMNLPIVYNESRLSEFFPHSFVPHVIFIDQHGIVKYIPHPLYLNRETIKAILKNNDLQLRVVSDNPVMAQSKPIFINGYLTEDPNDTRLVWSSVITPYMNNAMAVAHFGSKSILDGRAYGWIANHSLEAMVRILQSYKADPQIPVPLSRRIIKDLDSTNYVGRVDGILQLKNLYTAQLTSERNISVKIIKKKMLSDIQECFGIESSWEKQRKKCIVISKSGYQIPKYKSGEVELATTDNFVKFNNVTISDIIQKLEDGLLFYTDYPILDETGIESKLGRINLDSDKKIDFRILQTALIKFGLKLSIEEREIDMLVITRNKV</sequence>
<dbReference type="GO" id="GO:0016209">
    <property type="term" value="F:antioxidant activity"/>
    <property type="evidence" value="ECO:0007669"/>
    <property type="project" value="InterPro"/>
</dbReference>
<dbReference type="GO" id="GO:0016491">
    <property type="term" value="F:oxidoreductase activity"/>
    <property type="evidence" value="ECO:0007669"/>
    <property type="project" value="InterPro"/>
</dbReference>
<keyword evidence="1" id="KW-0732">Signal</keyword>
<keyword evidence="3" id="KW-0413">Isomerase</keyword>
<reference evidence="4" key="1">
    <citation type="submission" date="2016-10" db="EMBL/GenBank/DDBJ databases">
        <authorList>
            <person name="Varghese N."/>
            <person name="Submissions S."/>
        </authorList>
    </citation>
    <scope>NUCLEOTIDE SEQUENCE [LARGE SCALE GENOMIC DNA]</scope>
    <source>
        <strain evidence="4">DSM 19110</strain>
    </source>
</reference>
<dbReference type="EMBL" id="FNGY01000001">
    <property type="protein sequence ID" value="SDL44424.1"/>
    <property type="molecule type" value="Genomic_DNA"/>
</dbReference>
<accession>A0A1G9K4S6</accession>
<evidence type="ECO:0000259" key="2">
    <source>
        <dbReference type="PROSITE" id="PS51352"/>
    </source>
</evidence>
<evidence type="ECO:0000313" key="4">
    <source>
        <dbReference type="Proteomes" id="UP000183200"/>
    </source>
</evidence>
<dbReference type="CDD" id="cd02966">
    <property type="entry name" value="TlpA_like_family"/>
    <property type="match status" value="1"/>
</dbReference>
<evidence type="ECO:0000313" key="3">
    <source>
        <dbReference type="EMBL" id="SDL44424.1"/>
    </source>
</evidence>